<sequence length="67" mass="7490">MSQPVKPQEQKKRGGGGFLHRLFERVGHETSAFGAQSESAMKPTLDLSDIQGIILRSYKMPMPYLDP</sequence>
<evidence type="ECO:0000313" key="2">
    <source>
        <dbReference type="Proteomes" id="UP000292958"/>
    </source>
</evidence>
<reference evidence="1 2" key="1">
    <citation type="submission" date="2019-02" db="EMBL/GenBank/DDBJ databases">
        <title>Genomic Encyclopedia of Archaeal and Bacterial Type Strains, Phase II (KMG-II): from individual species to whole genera.</title>
        <authorList>
            <person name="Goeker M."/>
        </authorList>
    </citation>
    <scope>NUCLEOTIDE SEQUENCE [LARGE SCALE GENOMIC DNA]</scope>
    <source>
        <strain evidence="1 2">DSM 18101</strain>
    </source>
</reference>
<dbReference type="AlphaFoldDB" id="A0A4Q7XZ52"/>
<name>A0A4Q7XZ52_9BACT</name>
<evidence type="ECO:0000313" key="1">
    <source>
        <dbReference type="EMBL" id="RZU29702.1"/>
    </source>
</evidence>
<dbReference type="EMBL" id="SHKW01000007">
    <property type="protein sequence ID" value="RZU29702.1"/>
    <property type="molecule type" value="Genomic_DNA"/>
</dbReference>
<accession>A0A4Q7XZ52</accession>
<comment type="caution">
    <text evidence="1">The sequence shown here is derived from an EMBL/GenBank/DDBJ whole genome shotgun (WGS) entry which is preliminary data.</text>
</comment>
<proteinExistence type="predicted"/>
<protein>
    <submittedName>
        <fullName evidence="1">Uncharacterized protein</fullName>
    </submittedName>
</protein>
<gene>
    <name evidence="1" type="ORF">BDD14_6310</name>
</gene>
<organism evidence="1 2">
    <name type="scientific">Edaphobacter modestus</name>
    <dbReference type="NCBI Taxonomy" id="388466"/>
    <lineage>
        <taxon>Bacteria</taxon>
        <taxon>Pseudomonadati</taxon>
        <taxon>Acidobacteriota</taxon>
        <taxon>Terriglobia</taxon>
        <taxon>Terriglobales</taxon>
        <taxon>Acidobacteriaceae</taxon>
        <taxon>Edaphobacter</taxon>
    </lineage>
</organism>
<keyword evidence="2" id="KW-1185">Reference proteome</keyword>
<dbReference type="Proteomes" id="UP000292958">
    <property type="component" value="Unassembled WGS sequence"/>
</dbReference>